<dbReference type="InterPro" id="IPR005708">
    <property type="entry name" value="Homogentis_dOase"/>
</dbReference>
<evidence type="ECO:0000313" key="13">
    <source>
        <dbReference type="Proteomes" id="UP000230423"/>
    </source>
</evidence>
<evidence type="ECO:0000256" key="9">
    <source>
        <dbReference type="ARBA" id="ARBA00030437"/>
    </source>
</evidence>
<feature type="domain" description="Homogentisate 1,2-dioxygenase N-terminal" evidence="11">
    <location>
        <begin position="1"/>
        <end position="71"/>
    </location>
</feature>
<dbReference type="UniPathway" id="UPA00139">
    <property type="reaction ID" value="UER00339"/>
</dbReference>
<dbReference type="EC" id="1.13.11.5" evidence="2"/>
<dbReference type="PANTHER" id="PTHR11056:SF0">
    <property type="entry name" value="HOMOGENTISATE 1,2-DIOXYGENASE"/>
    <property type="match status" value="1"/>
</dbReference>
<dbReference type="Proteomes" id="UP000230423">
    <property type="component" value="Unassembled WGS sequence"/>
</dbReference>
<evidence type="ECO:0000256" key="4">
    <source>
        <dbReference type="ARBA" id="ARBA00022723"/>
    </source>
</evidence>
<evidence type="ECO:0000256" key="6">
    <source>
        <dbReference type="ARBA" id="ARBA00023002"/>
    </source>
</evidence>
<evidence type="ECO:0000256" key="3">
    <source>
        <dbReference type="ARBA" id="ARBA00018757"/>
    </source>
</evidence>
<dbReference type="GO" id="GO:0046872">
    <property type="term" value="F:metal ion binding"/>
    <property type="evidence" value="ECO:0007669"/>
    <property type="project" value="UniProtKB-KW"/>
</dbReference>
<gene>
    <name evidence="12" type="ORF">TELCIR_18141</name>
</gene>
<dbReference type="InterPro" id="IPR046452">
    <property type="entry name" value="HgmA_N"/>
</dbReference>
<name>A0A2G9TQV2_TELCI</name>
<dbReference type="Pfam" id="PF20510">
    <property type="entry name" value="HgmA_N"/>
    <property type="match status" value="1"/>
</dbReference>
<sequence>IRFSVAVDGPSRGYVLEVYGTHFQLPDLGPIGANGLANPRDFETPLAWFEDIDMPFQIYNKYQGMFFVAEQ</sequence>
<dbReference type="GO" id="GO:0005737">
    <property type="term" value="C:cytoplasm"/>
    <property type="evidence" value="ECO:0007669"/>
    <property type="project" value="TreeGrafter"/>
</dbReference>
<evidence type="ECO:0000256" key="1">
    <source>
        <dbReference type="ARBA" id="ARBA00004704"/>
    </source>
</evidence>
<evidence type="ECO:0000256" key="5">
    <source>
        <dbReference type="ARBA" id="ARBA00022964"/>
    </source>
</evidence>
<dbReference type="GO" id="GO:0006559">
    <property type="term" value="P:L-phenylalanine catabolic process"/>
    <property type="evidence" value="ECO:0007669"/>
    <property type="project" value="UniProtKB-UniPathway"/>
</dbReference>
<dbReference type="AlphaFoldDB" id="A0A2G9TQV2"/>
<dbReference type="GO" id="GO:0004411">
    <property type="term" value="F:homogentisate 1,2-dioxygenase activity"/>
    <property type="evidence" value="ECO:0007669"/>
    <property type="project" value="UniProtKB-EC"/>
</dbReference>
<evidence type="ECO:0000256" key="7">
    <source>
        <dbReference type="ARBA" id="ARBA00023004"/>
    </source>
</evidence>
<evidence type="ECO:0000256" key="2">
    <source>
        <dbReference type="ARBA" id="ARBA00013127"/>
    </source>
</evidence>
<dbReference type="GO" id="GO:0006570">
    <property type="term" value="P:tyrosine metabolic process"/>
    <property type="evidence" value="ECO:0007669"/>
    <property type="project" value="InterPro"/>
</dbReference>
<keyword evidence="6" id="KW-0560">Oxidoreductase</keyword>
<feature type="non-terminal residue" evidence="12">
    <location>
        <position position="71"/>
    </location>
</feature>
<protein>
    <recommendedName>
        <fullName evidence="3">Homogentisate 1,2-dioxygenase</fullName>
        <ecNumber evidence="2">1.13.11.5</ecNumber>
    </recommendedName>
    <alternativeName>
        <fullName evidence="8">Homogentisate oxygenase</fullName>
    </alternativeName>
    <alternativeName>
        <fullName evidence="9">Homogentisic acid oxidase</fullName>
    </alternativeName>
    <alternativeName>
        <fullName evidence="10">Homogentisicase</fullName>
    </alternativeName>
</protein>
<keyword evidence="7" id="KW-0408">Iron</keyword>
<evidence type="ECO:0000259" key="11">
    <source>
        <dbReference type="Pfam" id="PF20510"/>
    </source>
</evidence>
<accession>A0A2G9TQV2</accession>
<keyword evidence="4" id="KW-0479">Metal-binding</keyword>
<dbReference type="OrthoDB" id="1689029at2759"/>
<dbReference type="SUPFAM" id="SSF51182">
    <property type="entry name" value="RmlC-like cupins"/>
    <property type="match status" value="1"/>
</dbReference>
<evidence type="ECO:0000256" key="10">
    <source>
        <dbReference type="ARBA" id="ARBA00033225"/>
    </source>
</evidence>
<keyword evidence="5" id="KW-0223">Dioxygenase</keyword>
<reference evidence="12 13" key="1">
    <citation type="submission" date="2015-09" db="EMBL/GenBank/DDBJ databases">
        <title>Draft genome of the parasitic nematode Teladorsagia circumcincta isolate WARC Sus (inbred).</title>
        <authorList>
            <person name="Mitreva M."/>
        </authorList>
    </citation>
    <scope>NUCLEOTIDE SEQUENCE [LARGE SCALE GENOMIC DNA]</scope>
    <source>
        <strain evidence="12 13">S</strain>
    </source>
</reference>
<dbReference type="EMBL" id="KZ355630">
    <property type="protein sequence ID" value="PIO60364.1"/>
    <property type="molecule type" value="Genomic_DNA"/>
</dbReference>
<organism evidence="12 13">
    <name type="scientific">Teladorsagia circumcincta</name>
    <name type="common">Brown stomach worm</name>
    <name type="synonym">Ostertagia circumcincta</name>
    <dbReference type="NCBI Taxonomy" id="45464"/>
    <lineage>
        <taxon>Eukaryota</taxon>
        <taxon>Metazoa</taxon>
        <taxon>Ecdysozoa</taxon>
        <taxon>Nematoda</taxon>
        <taxon>Chromadorea</taxon>
        <taxon>Rhabditida</taxon>
        <taxon>Rhabditina</taxon>
        <taxon>Rhabditomorpha</taxon>
        <taxon>Strongyloidea</taxon>
        <taxon>Trichostrongylidae</taxon>
        <taxon>Teladorsagia</taxon>
    </lineage>
</organism>
<keyword evidence="13" id="KW-1185">Reference proteome</keyword>
<feature type="non-terminal residue" evidence="12">
    <location>
        <position position="1"/>
    </location>
</feature>
<evidence type="ECO:0000313" key="12">
    <source>
        <dbReference type="EMBL" id="PIO60364.1"/>
    </source>
</evidence>
<dbReference type="InterPro" id="IPR011051">
    <property type="entry name" value="RmlC_Cupin_sf"/>
</dbReference>
<evidence type="ECO:0000256" key="8">
    <source>
        <dbReference type="ARBA" id="ARBA00030235"/>
    </source>
</evidence>
<dbReference type="PANTHER" id="PTHR11056">
    <property type="entry name" value="HOMOGENTISATE 1,2-DIOXYGENASE"/>
    <property type="match status" value="1"/>
</dbReference>
<comment type="pathway">
    <text evidence="1">Amino-acid degradation; L-phenylalanine degradation; acetoacetate and fumarate from L-phenylalanine: step 4/6.</text>
</comment>
<proteinExistence type="predicted"/>